<dbReference type="InterPro" id="IPR050274">
    <property type="entry name" value="Nuclear_hormone_rcpt_NR2"/>
</dbReference>
<evidence type="ECO:0000313" key="15">
    <source>
        <dbReference type="Proteomes" id="UP000218231"/>
    </source>
</evidence>
<dbReference type="InterPro" id="IPR035500">
    <property type="entry name" value="NHR-like_dom_sf"/>
</dbReference>
<dbReference type="FunFam" id="3.30.50.10:FF:000030">
    <property type="entry name" value="Nuclear Hormone Receptor family"/>
    <property type="match status" value="1"/>
</dbReference>
<proteinExistence type="inferred from homology"/>
<evidence type="ECO:0000256" key="3">
    <source>
        <dbReference type="ARBA" id="ARBA00022723"/>
    </source>
</evidence>
<dbReference type="AlphaFoldDB" id="A0A2A2JUW4"/>
<dbReference type="STRING" id="2018661.A0A2A2JUW4"/>
<accession>A0A2A2JUW4</accession>
<dbReference type="PANTHER" id="PTHR24083">
    <property type="entry name" value="NUCLEAR HORMONE RECEPTOR"/>
    <property type="match status" value="1"/>
</dbReference>
<keyword evidence="8" id="KW-0804">Transcription</keyword>
<comment type="subcellular location">
    <subcellularLocation>
        <location evidence="1">Nucleus</location>
    </subcellularLocation>
</comment>
<dbReference type="PRINTS" id="PR00047">
    <property type="entry name" value="STROIDFINGER"/>
</dbReference>
<evidence type="ECO:0008006" key="16">
    <source>
        <dbReference type="Google" id="ProtNLM"/>
    </source>
</evidence>
<feature type="compositionally biased region" description="Polar residues" evidence="11">
    <location>
        <begin position="225"/>
        <end position="237"/>
    </location>
</feature>
<organism evidence="14 15">
    <name type="scientific">Diploscapter pachys</name>
    <dbReference type="NCBI Taxonomy" id="2018661"/>
    <lineage>
        <taxon>Eukaryota</taxon>
        <taxon>Metazoa</taxon>
        <taxon>Ecdysozoa</taxon>
        <taxon>Nematoda</taxon>
        <taxon>Chromadorea</taxon>
        <taxon>Rhabditida</taxon>
        <taxon>Rhabditina</taxon>
        <taxon>Rhabditomorpha</taxon>
        <taxon>Rhabditoidea</taxon>
        <taxon>Rhabditidae</taxon>
        <taxon>Diploscapter</taxon>
    </lineage>
</organism>
<dbReference type="Gene3D" id="3.30.50.10">
    <property type="entry name" value="Erythroid Transcription Factor GATA-1, subunit A"/>
    <property type="match status" value="1"/>
</dbReference>
<dbReference type="GO" id="GO:0005634">
    <property type="term" value="C:nucleus"/>
    <property type="evidence" value="ECO:0007669"/>
    <property type="project" value="UniProtKB-SubCell"/>
</dbReference>
<evidence type="ECO:0000256" key="9">
    <source>
        <dbReference type="ARBA" id="ARBA00023170"/>
    </source>
</evidence>
<dbReference type="OrthoDB" id="9984314at2759"/>
<keyword evidence="10" id="KW-0539">Nucleus</keyword>
<sequence>MLVSFATPAKFALHLSPSLASGMQIPTSNIILNPVTSIQLPTSSGVIMAPPPTPMVLQNLTSFQTNNELQSPTVIISSDSPVASSSGLLHSNSEARTNMEPPKKEPRPARCTELCAVCGDQSTGFHYEVPSCNGCKTFFRRTIVSERQFKCHKDGKCLFTKDIRCACRSCRFKKCLAVGMNPKAIQTSRPGFSSKDSSISPSATPEQANRKRAYDISSLLDIEQPGTSSDSRSTSPNDPFAHPFKGKANREMLIRVEQCCELEDRLSFLRKCTFPSTVSLLDVLTRPCALDDVSKYEPSPLHFVSSEIDFEKETNFVIEYAKSYKWFKEMSFTDKFALLCDRTLHMVALRLAYRYATNKSNASENLSSRLSSPIEAFKKLDVDRVAFSLLNAITLFDCGMI</sequence>
<evidence type="ECO:0000313" key="14">
    <source>
        <dbReference type="EMBL" id="PAV65400.1"/>
    </source>
</evidence>
<dbReference type="SUPFAM" id="SSF57716">
    <property type="entry name" value="Glucocorticoid receptor-like (DNA-binding domain)"/>
    <property type="match status" value="1"/>
</dbReference>
<feature type="domain" description="Nuclear receptor" evidence="12">
    <location>
        <begin position="112"/>
        <end position="187"/>
    </location>
</feature>
<evidence type="ECO:0000256" key="4">
    <source>
        <dbReference type="ARBA" id="ARBA00022771"/>
    </source>
</evidence>
<dbReference type="Proteomes" id="UP000218231">
    <property type="component" value="Unassembled WGS sequence"/>
</dbReference>
<evidence type="ECO:0000256" key="1">
    <source>
        <dbReference type="ARBA" id="ARBA00004123"/>
    </source>
</evidence>
<evidence type="ECO:0000256" key="10">
    <source>
        <dbReference type="ARBA" id="ARBA00023242"/>
    </source>
</evidence>
<evidence type="ECO:0000259" key="12">
    <source>
        <dbReference type="PROSITE" id="PS51030"/>
    </source>
</evidence>
<comment type="similarity">
    <text evidence="2">Belongs to the nuclear hormone receptor family.</text>
</comment>
<dbReference type="SUPFAM" id="SSF48508">
    <property type="entry name" value="Nuclear receptor ligand-binding domain"/>
    <property type="match status" value="1"/>
</dbReference>
<dbReference type="PROSITE" id="PS00031">
    <property type="entry name" value="NUCLEAR_REC_DBD_1"/>
    <property type="match status" value="1"/>
</dbReference>
<evidence type="ECO:0000256" key="7">
    <source>
        <dbReference type="ARBA" id="ARBA00023125"/>
    </source>
</evidence>
<dbReference type="InterPro" id="IPR000536">
    <property type="entry name" value="Nucl_hrmn_rcpt_lig-bd"/>
</dbReference>
<evidence type="ECO:0000256" key="6">
    <source>
        <dbReference type="ARBA" id="ARBA00023015"/>
    </source>
</evidence>
<protein>
    <recommendedName>
        <fullName evidence="16">Nuclear receptor domain-containing protein</fullName>
    </recommendedName>
</protein>
<reference evidence="14 15" key="1">
    <citation type="journal article" date="2017" name="Curr. Biol.">
        <title>Genome architecture and evolution of a unichromosomal asexual nematode.</title>
        <authorList>
            <person name="Fradin H."/>
            <person name="Zegar C."/>
            <person name="Gutwein M."/>
            <person name="Lucas J."/>
            <person name="Kovtun M."/>
            <person name="Corcoran D."/>
            <person name="Baugh L.R."/>
            <person name="Kiontke K."/>
            <person name="Gunsalus K."/>
            <person name="Fitch D.H."/>
            <person name="Piano F."/>
        </authorList>
    </citation>
    <scope>NUCLEOTIDE SEQUENCE [LARGE SCALE GENOMIC DNA]</scope>
    <source>
        <strain evidence="14">PF1309</strain>
    </source>
</reference>
<dbReference type="InterPro" id="IPR049636">
    <property type="entry name" value="HNF4-like_DBD"/>
</dbReference>
<dbReference type="CDD" id="cd06960">
    <property type="entry name" value="NR_DBD_HNF4A"/>
    <property type="match status" value="1"/>
</dbReference>
<evidence type="ECO:0000256" key="5">
    <source>
        <dbReference type="ARBA" id="ARBA00022833"/>
    </source>
</evidence>
<dbReference type="GO" id="GO:0008270">
    <property type="term" value="F:zinc ion binding"/>
    <property type="evidence" value="ECO:0007669"/>
    <property type="project" value="UniProtKB-KW"/>
</dbReference>
<evidence type="ECO:0000256" key="2">
    <source>
        <dbReference type="ARBA" id="ARBA00005993"/>
    </source>
</evidence>
<dbReference type="InterPro" id="IPR001628">
    <property type="entry name" value="Znf_hrmn_rcpt"/>
</dbReference>
<evidence type="ECO:0000256" key="8">
    <source>
        <dbReference type="ARBA" id="ARBA00023163"/>
    </source>
</evidence>
<keyword evidence="7" id="KW-0238">DNA-binding</keyword>
<feature type="region of interest" description="Disordered" evidence="11">
    <location>
        <begin position="224"/>
        <end position="244"/>
    </location>
</feature>
<dbReference type="GO" id="GO:0003700">
    <property type="term" value="F:DNA-binding transcription factor activity"/>
    <property type="evidence" value="ECO:0007669"/>
    <property type="project" value="InterPro"/>
</dbReference>
<feature type="compositionally biased region" description="Polar residues" evidence="11">
    <location>
        <begin position="87"/>
        <end position="96"/>
    </location>
</feature>
<keyword evidence="5" id="KW-0862">Zinc</keyword>
<feature type="compositionally biased region" description="Polar residues" evidence="11">
    <location>
        <begin position="186"/>
        <end position="207"/>
    </location>
</feature>
<dbReference type="PROSITE" id="PS51030">
    <property type="entry name" value="NUCLEAR_REC_DBD_2"/>
    <property type="match status" value="1"/>
</dbReference>
<name>A0A2A2JUW4_9BILA</name>
<evidence type="ECO:0000259" key="13">
    <source>
        <dbReference type="PROSITE" id="PS51843"/>
    </source>
</evidence>
<feature type="region of interest" description="Disordered" evidence="11">
    <location>
        <begin position="186"/>
        <end position="210"/>
    </location>
</feature>
<feature type="region of interest" description="Disordered" evidence="11">
    <location>
        <begin position="81"/>
        <end position="106"/>
    </location>
</feature>
<keyword evidence="15" id="KW-1185">Reference proteome</keyword>
<dbReference type="Gene3D" id="1.10.565.10">
    <property type="entry name" value="Retinoid X Receptor"/>
    <property type="match status" value="1"/>
</dbReference>
<keyword evidence="9" id="KW-0675">Receptor</keyword>
<keyword evidence="6" id="KW-0805">Transcription regulation</keyword>
<dbReference type="InterPro" id="IPR013088">
    <property type="entry name" value="Znf_NHR/GATA"/>
</dbReference>
<comment type="caution">
    <text evidence="14">The sequence shown here is derived from an EMBL/GenBank/DDBJ whole genome shotgun (WGS) entry which is preliminary data.</text>
</comment>
<dbReference type="SMART" id="SM00399">
    <property type="entry name" value="ZnF_C4"/>
    <property type="match status" value="1"/>
</dbReference>
<gene>
    <name evidence="14" type="ORF">WR25_19318</name>
</gene>
<keyword evidence="3" id="KW-0479">Metal-binding</keyword>
<feature type="domain" description="NR LBD" evidence="13">
    <location>
        <begin position="258"/>
        <end position="401"/>
    </location>
</feature>
<dbReference type="PROSITE" id="PS51843">
    <property type="entry name" value="NR_LBD"/>
    <property type="match status" value="1"/>
</dbReference>
<evidence type="ECO:0000256" key="11">
    <source>
        <dbReference type="SAM" id="MobiDB-lite"/>
    </source>
</evidence>
<dbReference type="Pfam" id="PF00105">
    <property type="entry name" value="zf-C4"/>
    <property type="match status" value="1"/>
</dbReference>
<keyword evidence="4" id="KW-0863">Zinc-finger</keyword>
<dbReference type="GO" id="GO:0000978">
    <property type="term" value="F:RNA polymerase II cis-regulatory region sequence-specific DNA binding"/>
    <property type="evidence" value="ECO:0007669"/>
    <property type="project" value="InterPro"/>
</dbReference>
<dbReference type="EMBL" id="LIAE01010209">
    <property type="protein sequence ID" value="PAV65400.1"/>
    <property type="molecule type" value="Genomic_DNA"/>
</dbReference>